<feature type="domain" description="Laminin G" evidence="2">
    <location>
        <begin position="1"/>
        <end position="173"/>
    </location>
</feature>
<feature type="domain" description="Laminin G" evidence="2">
    <location>
        <begin position="389"/>
        <end position="557"/>
    </location>
</feature>
<dbReference type="InterPro" id="IPR013320">
    <property type="entry name" value="ConA-like_dom_sf"/>
</dbReference>
<evidence type="ECO:0000259" key="2">
    <source>
        <dbReference type="PROSITE" id="PS50025"/>
    </source>
</evidence>
<name>A0A7I8W0H3_9ANNE</name>
<dbReference type="InterPro" id="IPR001791">
    <property type="entry name" value="Laminin_G"/>
</dbReference>
<dbReference type="SMART" id="SM00282">
    <property type="entry name" value="LamG"/>
    <property type="match status" value="3"/>
</dbReference>
<comment type="caution">
    <text evidence="1">Lacks conserved residue(s) required for the propagation of feature annotation.</text>
</comment>
<dbReference type="CDD" id="cd00110">
    <property type="entry name" value="LamG"/>
    <property type="match status" value="4"/>
</dbReference>
<dbReference type="Pfam" id="PF02210">
    <property type="entry name" value="Laminin_G_2"/>
    <property type="match status" value="3"/>
</dbReference>
<dbReference type="PANTHER" id="PTHR15036:SF49">
    <property type="entry name" value="AXOTACTIN"/>
    <property type="match status" value="1"/>
</dbReference>
<dbReference type="PROSITE" id="PS50025">
    <property type="entry name" value="LAM_G_DOMAIN"/>
    <property type="match status" value="3"/>
</dbReference>
<evidence type="ECO:0000313" key="4">
    <source>
        <dbReference type="Proteomes" id="UP000549394"/>
    </source>
</evidence>
<keyword evidence="1" id="KW-1015">Disulfide bond</keyword>
<proteinExistence type="predicted"/>
<reference evidence="3 4" key="1">
    <citation type="submission" date="2020-08" db="EMBL/GenBank/DDBJ databases">
        <authorList>
            <person name="Hejnol A."/>
        </authorList>
    </citation>
    <scope>NUCLEOTIDE SEQUENCE [LARGE SCALE GENOMIC DNA]</scope>
</reference>
<dbReference type="EMBL" id="CAJFCJ010000016">
    <property type="protein sequence ID" value="CAD5122079.1"/>
    <property type="molecule type" value="Genomic_DNA"/>
</dbReference>
<accession>A0A7I8W0H3</accession>
<dbReference type="OrthoDB" id="5813223at2759"/>
<evidence type="ECO:0000256" key="1">
    <source>
        <dbReference type="PROSITE-ProRule" id="PRU00122"/>
    </source>
</evidence>
<dbReference type="PANTHER" id="PTHR15036">
    <property type="entry name" value="PIKACHURIN-LIKE PROTEIN"/>
    <property type="match status" value="1"/>
</dbReference>
<organism evidence="3 4">
    <name type="scientific">Dimorphilus gyrociliatus</name>
    <dbReference type="NCBI Taxonomy" id="2664684"/>
    <lineage>
        <taxon>Eukaryota</taxon>
        <taxon>Metazoa</taxon>
        <taxon>Spiralia</taxon>
        <taxon>Lophotrochozoa</taxon>
        <taxon>Annelida</taxon>
        <taxon>Polychaeta</taxon>
        <taxon>Polychaeta incertae sedis</taxon>
        <taxon>Dinophilidae</taxon>
        <taxon>Dimorphilus</taxon>
    </lineage>
</organism>
<feature type="domain" description="Laminin G" evidence="2">
    <location>
        <begin position="217"/>
        <end position="383"/>
    </location>
</feature>
<dbReference type="Gene3D" id="2.60.120.200">
    <property type="match status" value="4"/>
</dbReference>
<gene>
    <name evidence="3" type="ORF">DGYR_LOCUS9932</name>
</gene>
<dbReference type="GO" id="GO:0016020">
    <property type="term" value="C:membrane"/>
    <property type="evidence" value="ECO:0007669"/>
    <property type="project" value="UniProtKB-SubCell"/>
</dbReference>
<dbReference type="AlphaFoldDB" id="A0A7I8W0H3"/>
<dbReference type="InterPro" id="IPR050372">
    <property type="entry name" value="Neurexin-related_CASP"/>
</dbReference>
<dbReference type="SUPFAM" id="SSF49899">
    <property type="entry name" value="Concanavalin A-like lectins/glucanases"/>
    <property type="match status" value="4"/>
</dbReference>
<feature type="disulfide bond" evidence="1">
    <location>
        <begin position="356"/>
        <end position="383"/>
    </location>
</feature>
<dbReference type="Proteomes" id="UP000549394">
    <property type="component" value="Unassembled WGS sequence"/>
</dbReference>
<feature type="disulfide bond" evidence="1">
    <location>
        <begin position="146"/>
        <end position="173"/>
    </location>
</feature>
<keyword evidence="4" id="KW-1185">Reference proteome</keyword>
<comment type="caution">
    <text evidence="3">The sequence shown here is derived from an EMBL/GenBank/DDBJ whole genome shotgun (WGS) entry which is preliminary data.</text>
</comment>
<evidence type="ECO:0000313" key="3">
    <source>
        <dbReference type="EMBL" id="CAD5122079.1"/>
    </source>
</evidence>
<protein>
    <submittedName>
        <fullName evidence="3">DgyrCDS10530</fullName>
    </submittedName>
</protein>
<sequence length="869" mass="100233">MCVIYEPDFTYAKQFWDIEFEFKTQKKDGFLLEHIVTLHNRSLNVVHILLVEGRVVMKLFDIGSASNNVTAIIHSEEDASYDQWNKVFYSLSTRGSNVFFKVNEKRRQRVKYNEKFRILQKWHKTSITIGGRRGISHKDDKKFVGCMKSPIFIQDTEIYEVRNSDRKNVKAGCINACDDLGFRCNDGICINRYDHIECDCFGTKYYGDTCHISDSPAVTLTSQDFLFINLTEERLFNLISLEFKTVEKNGVIFLGLLDPGNYLIIYLLNGTLQVSIVFNDESKEEDNNVELDWNTHLNDNRWHKITLKYSKKRIDIILDGVEESIDSKIVEIKQIYYGASLNNINHAKMTTNFTGCLKNYFFNTFNPLSSAVQKRPSQIKKGCHINQNSVKFVDKKSSFSYGNEVWSDDLKVVFDIRTFSENGLVLFNQYILDFDQGFIQLLMQNGMLFLEKQTTSGENIRKQLHYDKLNDNTFHEVTMIFRKKQAMLVISVKKSITFFKFKSGVRFHERVHLGNWAQSRGGDSFIGCLSAVSLNKYNLQEKDYVDQAFKHLEIGSCNLENICSKQSCIHGNCISLFHAIECDCSGTFYNGKYCQFSRLKSSCQEYADIGLNETGFYLMDLDMSRARSHLTTFCNMNNPSQTAIKEELASEYLVEKDQPIKLDYRNISIATIESHIKQFGSCNQSLLIECSTNDVILQAAKNSQPRTVCKSILPDEEEKTDYISFKTEDLPLTEIIFKNVKRPLRILVGDLVCQTDDRIMSFPSAKSKYLKSLPQIFTTLSFYFKANNRKGIIWRGTQKKTEWILSFENSRVTLGINFKDVKNLTLSVEADGSVLNLRWHSVVISMSKGQIRLEIDNQYSYGNVPHDME</sequence>